<organism evidence="1 2">
    <name type="scientific">Cichorium intybus</name>
    <name type="common">Chicory</name>
    <dbReference type="NCBI Taxonomy" id="13427"/>
    <lineage>
        <taxon>Eukaryota</taxon>
        <taxon>Viridiplantae</taxon>
        <taxon>Streptophyta</taxon>
        <taxon>Embryophyta</taxon>
        <taxon>Tracheophyta</taxon>
        <taxon>Spermatophyta</taxon>
        <taxon>Magnoliopsida</taxon>
        <taxon>eudicotyledons</taxon>
        <taxon>Gunneridae</taxon>
        <taxon>Pentapetalae</taxon>
        <taxon>asterids</taxon>
        <taxon>campanulids</taxon>
        <taxon>Asterales</taxon>
        <taxon>Asteraceae</taxon>
        <taxon>Cichorioideae</taxon>
        <taxon>Cichorieae</taxon>
        <taxon>Cichoriinae</taxon>
        <taxon>Cichorium</taxon>
    </lineage>
</organism>
<evidence type="ECO:0000313" key="2">
    <source>
        <dbReference type="Proteomes" id="UP001055811"/>
    </source>
</evidence>
<dbReference type="EMBL" id="CM042013">
    <property type="protein sequence ID" value="KAI3740699.1"/>
    <property type="molecule type" value="Genomic_DNA"/>
</dbReference>
<sequence length="163" mass="18135">MSRLFEFVPSPCLSKAAASPTSNVLILSTNVAGTFVIPPKLKDQGFEQFVDFLKGHPLNFAISGMPDVFKPSLVAEFWFTCNFHSESNSIISTIGNGQAQVSLSVDTFRSCLRLPFSAPFSDLPTEETSKWLYIFWAMIPLSLVNGMQRKQFFVNVFHLDGNS</sequence>
<reference evidence="1 2" key="2">
    <citation type="journal article" date="2022" name="Mol. Ecol. Resour.">
        <title>The genomes of chicory, endive, great burdock and yacon provide insights into Asteraceae paleo-polyploidization history and plant inulin production.</title>
        <authorList>
            <person name="Fan W."/>
            <person name="Wang S."/>
            <person name="Wang H."/>
            <person name="Wang A."/>
            <person name="Jiang F."/>
            <person name="Liu H."/>
            <person name="Zhao H."/>
            <person name="Xu D."/>
            <person name="Zhang Y."/>
        </authorList>
    </citation>
    <scope>NUCLEOTIDE SEQUENCE [LARGE SCALE GENOMIC DNA]</scope>
    <source>
        <strain evidence="2">cv. Punajuju</strain>
        <tissue evidence="1">Leaves</tissue>
    </source>
</reference>
<dbReference type="Proteomes" id="UP001055811">
    <property type="component" value="Linkage Group LG05"/>
</dbReference>
<name>A0ACB9D2A1_CICIN</name>
<gene>
    <name evidence="1" type="ORF">L2E82_31170</name>
</gene>
<accession>A0ACB9D2A1</accession>
<proteinExistence type="predicted"/>
<protein>
    <submittedName>
        <fullName evidence="1">Uncharacterized protein</fullName>
    </submittedName>
</protein>
<comment type="caution">
    <text evidence="1">The sequence shown here is derived from an EMBL/GenBank/DDBJ whole genome shotgun (WGS) entry which is preliminary data.</text>
</comment>
<keyword evidence="2" id="KW-1185">Reference proteome</keyword>
<evidence type="ECO:0000313" key="1">
    <source>
        <dbReference type="EMBL" id="KAI3740699.1"/>
    </source>
</evidence>
<reference evidence="2" key="1">
    <citation type="journal article" date="2022" name="Mol. Ecol. Resour.">
        <title>The genomes of chicory, endive, great burdock and yacon provide insights into Asteraceae palaeo-polyploidization history and plant inulin production.</title>
        <authorList>
            <person name="Fan W."/>
            <person name="Wang S."/>
            <person name="Wang H."/>
            <person name="Wang A."/>
            <person name="Jiang F."/>
            <person name="Liu H."/>
            <person name="Zhao H."/>
            <person name="Xu D."/>
            <person name="Zhang Y."/>
        </authorList>
    </citation>
    <scope>NUCLEOTIDE SEQUENCE [LARGE SCALE GENOMIC DNA]</scope>
    <source>
        <strain evidence="2">cv. Punajuju</strain>
    </source>
</reference>